<dbReference type="Gene3D" id="3.40.50.410">
    <property type="entry name" value="von Willebrand factor, type A domain"/>
    <property type="match status" value="1"/>
</dbReference>
<dbReference type="InterPro" id="IPR002035">
    <property type="entry name" value="VWF_A"/>
</dbReference>
<dbReference type="Pfam" id="PF13519">
    <property type="entry name" value="VWA_2"/>
    <property type="match status" value="1"/>
</dbReference>
<dbReference type="InterPro" id="IPR011392">
    <property type="entry name" value="Tellurite-R_TerY"/>
</dbReference>
<comment type="caution">
    <text evidence="2">The sequence shown here is derived from an EMBL/GenBank/DDBJ whole genome shotgun (WGS) entry which is preliminary data.</text>
</comment>
<evidence type="ECO:0000313" key="3">
    <source>
        <dbReference type="Proteomes" id="UP001221411"/>
    </source>
</evidence>
<dbReference type="EMBL" id="JAQNDO010000001">
    <property type="protein sequence ID" value="MDC0741583.1"/>
    <property type="molecule type" value="Genomic_DNA"/>
</dbReference>
<evidence type="ECO:0000259" key="1">
    <source>
        <dbReference type="PROSITE" id="PS50234"/>
    </source>
</evidence>
<accession>A0ABT5EIF1</accession>
<dbReference type="RefSeq" id="WP_271916905.1">
    <property type="nucleotide sequence ID" value="NZ_JAQNDO010000001.1"/>
</dbReference>
<keyword evidence="3" id="KW-1185">Reference proteome</keyword>
<evidence type="ECO:0000313" key="2">
    <source>
        <dbReference type="EMBL" id="MDC0741583.1"/>
    </source>
</evidence>
<organism evidence="2 3">
    <name type="scientific">Polyangium mundeleinium</name>
    <dbReference type="NCBI Taxonomy" id="2995306"/>
    <lineage>
        <taxon>Bacteria</taxon>
        <taxon>Pseudomonadati</taxon>
        <taxon>Myxococcota</taxon>
        <taxon>Polyangia</taxon>
        <taxon>Polyangiales</taxon>
        <taxon>Polyangiaceae</taxon>
        <taxon>Polyangium</taxon>
    </lineage>
</organism>
<dbReference type="InterPro" id="IPR036465">
    <property type="entry name" value="vWFA_dom_sf"/>
</dbReference>
<reference evidence="2 3" key="1">
    <citation type="submission" date="2022-11" db="EMBL/GenBank/DDBJ databases">
        <title>Minimal conservation of predation-associated metabolite biosynthetic gene clusters underscores biosynthetic potential of Myxococcota including descriptions for ten novel species: Archangium lansinium sp. nov., Myxococcus landrumus sp. nov., Nannocystis bai.</title>
        <authorList>
            <person name="Ahearne A."/>
            <person name="Stevens C."/>
            <person name="Dowd S."/>
        </authorList>
    </citation>
    <scope>NUCLEOTIDE SEQUENCE [LARGE SCALE GENOMIC DNA]</scope>
    <source>
        <strain evidence="2 3">RJM3</strain>
    </source>
</reference>
<proteinExistence type="predicted"/>
<feature type="domain" description="VWFA" evidence="1">
    <location>
        <begin position="20"/>
        <end position="209"/>
    </location>
</feature>
<dbReference type="SUPFAM" id="SSF53300">
    <property type="entry name" value="vWA-like"/>
    <property type="match status" value="1"/>
</dbReference>
<dbReference type="Proteomes" id="UP001221411">
    <property type="component" value="Unassembled WGS sequence"/>
</dbReference>
<name>A0ABT5EIF1_9BACT</name>
<sequence>MTSELVRYVDFQDNPEPRCHFVLLVDTSGSMQGPKIDMVNYGLEMLRTDLCDHDKARNAVELTVVKFGATVEPLVTFSRPDAFAPPKLVAGGRTYLAAAIHCGLDLIERRRETYRQAGVLYYAPWLWCITDGRPTDYNDIPAAVTRVQQTARDPATGKTRVDLFMVGVETPDDPVDLKILRQLSPQREPLMLRGIHAFQGMFNWISQSLIAVSQSNPGAQVSMPRVDGWGTVG</sequence>
<dbReference type="PIRSF" id="PIRSF020634">
    <property type="entry name" value="TerY_vWA"/>
    <property type="match status" value="1"/>
</dbReference>
<gene>
    <name evidence="2" type="ORF">POL67_09520</name>
</gene>
<dbReference type="PROSITE" id="PS50234">
    <property type="entry name" value="VWFA"/>
    <property type="match status" value="1"/>
</dbReference>
<protein>
    <submittedName>
        <fullName evidence="2">VWA domain-containing protein</fullName>
    </submittedName>
</protein>